<reference evidence="2" key="1">
    <citation type="submission" date="2021-01" db="EMBL/GenBank/DDBJ databases">
        <title>Fulvivirga kasyanovii gen. nov., sp nov., a novel member of the phylum Bacteroidetes isolated from seawater in a mussel farm.</title>
        <authorList>
            <person name="Zhao L.-H."/>
            <person name="Wang Z.-J."/>
        </authorList>
    </citation>
    <scope>NUCLEOTIDE SEQUENCE</scope>
    <source>
        <strain evidence="2">29W222</strain>
    </source>
</reference>
<organism evidence="2 3">
    <name type="scientific">Fulvivirga marina</name>
    <dbReference type="NCBI Taxonomy" id="2494733"/>
    <lineage>
        <taxon>Bacteria</taxon>
        <taxon>Pseudomonadati</taxon>
        <taxon>Bacteroidota</taxon>
        <taxon>Cytophagia</taxon>
        <taxon>Cytophagales</taxon>
        <taxon>Fulvivirgaceae</taxon>
        <taxon>Fulvivirga</taxon>
    </lineage>
</organism>
<feature type="region of interest" description="Disordered" evidence="1">
    <location>
        <begin position="1"/>
        <end position="35"/>
    </location>
</feature>
<dbReference type="Gene3D" id="1.10.30.50">
    <property type="match status" value="1"/>
</dbReference>
<dbReference type="AlphaFoldDB" id="A0A937G1F2"/>
<keyword evidence="3" id="KW-1185">Reference proteome</keyword>
<dbReference type="EMBL" id="JAEUGD010000064">
    <property type="protein sequence ID" value="MBL6448416.1"/>
    <property type="molecule type" value="Genomic_DNA"/>
</dbReference>
<feature type="compositionally biased region" description="Basic and acidic residues" evidence="1">
    <location>
        <begin position="15"/>
        <end position="33"/>
    </location>
</feature>
<accession>A0A937G1F2</accession>
<evidence type="ECO:0000313" key="2">
    <source>
        <dbReference type="EMBL" id="MBL6448416.1"/>
    </source>
</evidence>
<proteinExistence type="predicted"/>
<name>A0A937G1F2_9BACT</name>
<dbReference type="Proteomes" id="UP000614216">
    <property type="component" value="Unassembled WGS sequence"/>
</dbReference>
<sequence>MLKFTRPDAPNGFENKSKQKLDQYKEAKDRGDDPDFNDSFWGEYKGNLFYAQNNKCGYCEKKITESYGDVEHYRPKSTVEVLPDDKEKWGKEQEPKNNVKGRIFENGCEKGYWWLAYSWDNYLLSCSICNQPWKRALFPIAEDREPNEDGSDFPFKSPVEGNVETPLLLNPFDETSIKFSDHLSFTEAGLIKAKEGSRHGFETIRTCGLDRPSITDARSEKAKLAYSHILKWSATTSTELDQFLANTILEFGNSENEFAGMVRIIFEEIVQEISWEEFEELYT</sequence>
<protein>
    <recommendedName>
        <fullName evidence="4">TIGR02646 family protein</fullName>
    </recommendedName>
</protein>
<gene>
    <name evidence="2" type="ORF">JMN32_19035</name>
</gene>
<evidence type="ECO:0000256" key="1">
    <source>
        <dbReference type="SAM" id="MobiDB-lite"/>
    </source>
</evidence>
<dbReference type="RefSeq" id="WP_202857956.1">
    <property type="nucleotide sequence ID" value="NZ_JAEUGD010000064.1"/>
</dbReference>
<evidence type="ECO:0000313" key="3">
    <source>
        <dbReference type="Proteomes" id="UP000614216"/>
    </source>
</evidence>
<comment type="caution">
    <text evidence="2">The sequence shown here is derived from an EMBL/GenBank/DDBJ whole genome shotgun (WGS) entry which is preliminary data.</text>
</comment>
<evidence type="ECO:0008006" key="4">
    <source>
        <dbReference type="Google" id="ProtNLM"/>
    </source>
</evidence>